<gene>
    <name evidence="2" type="ORF">C479_06956</name>
</gene>
<sequence length="104" mass="11700">MPKTVVDGDGSTVWRLLGEPRRHHVLRHLDDTGEPTTTADLSRAITEYCDGDDEQVRLALRHVDVPKLADADVLEYEPERDRIEPTPRVETLCAVLDAVDERLG</sequence>
<name>M0BM86_9EURY</name>
<evidence type="ECO:0000259" key="1">
    <source>
        <dbReference type="Pfam" id="PF24035"/>
    </source>
</evidence>
<dbReference type="EMBL" id="AOIQ01000012">
    <property type="protein sequence ID" value="ELZ11582.1"/>
    <property type="molecule type" value="Genomic_DNA"/>
</dbReference>
<dbReference type="Pfam" id="PF24035">
    <property type="entry name" value="DUF7344"/>
    <property type="match status" value="1"/>
</dbReference>
<proteinExistence type="predicted"/>
<comment type="caution">
    <text evidence="2">The sequence shown here is derived from an EMBL/GenBank/DDBJ whole genome shotgun (WGS) entry which is preliminary data.</text>
</comment>
<dbReference type="AlphaFoldDB" id="M0BM86"/>
<organism evidence="2 3">
    <name type="scientific">Halovivax asiaticus JCM 14624</name>
    <dbReference type="NCBI Taxonomy" id="1227490"/>
    <lineage>
        <taxon>Archaea</taxon>
        <taxon>Methanobacteriati</taxon>
        <taxon>Methanobacteriota</taxon>
        <taxon>Stenosarchaea group</taxon>
        <taxon>Halobacteria</taxon>
        <taxon>Halobacteriales</taxon>
        <taxon>Natrialbaceae</taxon>
        <taxon>Halovivax</taxon>
    </lineage>
</organism>
<protein>
    <recommendedName>
        <fullName evidence="1">DUF7344 domain-containing protein</fullName>
    </recommendedName>
</protein>
<evidence type="ECO:0000313" key="3">
    <source>
        <dbReference type="Proteomes" id="UP000011560"/>
    </source>
</evidence>
<reference evidence="2 3" key="1">
    <citation type="journal article" date="2014" name="PLoS Genet.">
        <title>Phylogenetically driven sequencing of extremely halophilic archaea reveals strategies for static and dynamic osmo-response.</title>
        <authorList>
            <person name="Becker E.A."/>
            <person name="Seitzer P.M."/>
            <person name="Tritt A."/>
            <person name="Larsen D."/>
            <person name="Krusor M."/>
            <person name="Yao A.I."/>
            <person name="Wu D."/>
            <person name="Madern D."/>
            <person name="Eisen J.A."/>
            <person name="Darling A.E."/>
            <person name="Facciotti M.T."/>
        </authorList>
    </citation>
    <scope>NUCLEOTIDE SEQUENCE [LARGE SCALE GENOMIC DNA]</scope>
    <source>
        <strain evidence="2 3">JCM 14624</strain>
    </source>
</reference>
<feature type="domain" description="DUF7344" evidence="1">
    <location>
        <begin position="15"/>
        <end position="84"/>
    </location>
</feature>
<dbReference type="Proteomes" id="UP000011560">
    <property type="component" value="Unassembled WGS sequence"/>
</dbReference>
<evidence type="ECO:0000313" key="2">
    <source>
        <dbReference type="EMBL" id="ELZ11582.1"/>
    </source>
</evidence>
<dbReference type="InterPro" id="IPR055768">
    <property type="entry name" value="DUF7344"/>
</dbReference>
<keyword evidence="3" id="KW-1185">Reference proteome</keyword>
<dbReference type="RefSeq" id="WP_007699908.1">
    <property type="nucleotide sequence ID" value="NZ_AOIQ01000012.1"/>
</dbReference>
<dbReference type="OrthoDB" id="247722at2157"/>
<dbReference type="STRING" id="1227490.C479_06956"/>
<accession>M0BM86</accession>